<feature type="repeat" description="PPR" evidence="2">
    <location>
        <begin position="433"/>
        <end position="467"/>
    </location>
</feature>
<dbReference type="FunFam" id="1.25.40.10:FF:000776">
    <property type="entry name" value="Pentatricopeptide repeat-containing protein At3g13880"/>
    <property type="match status" value="1"/>
</dbReference>
<dbReference type="FunFam" id="1.25.40.10:FF:000227">
    <property type="entry name" value="Pentatricopeptide repeat-containing protein At3g13880"/>
    <property type="match status" value="1"/>
</dbReference>
<feature type="repeat" description="PPR" evidence="2">
    <location>
        <begin position="22"/>
        <end position="56"/>
    </location>
</feature>
<evidence type="ECO:0000259" key="3">
    <source>
        <dbReference type="Pfam" id="PF14432"/>
    </source>
</evidence>
<feature type="repeat" description="PPR" evidence="2">
    <location>
        <begin position="123"/>
        <end position="157"/>
    </location>
</feature>
<dbReference type="PROSITE" id="PS51375">
    <property type="entry name" value="PPR"/>
    <property type="match status" value="5"/>
</dbReference>
<dbReference type="PANTHER" id="PTHR47926">
    <property type="entry name" value="PENTATRICOPEPTIDE REPEAT-CONTAINING PROTEIN"/>
    <property type="match status" value="1"/>
</dbReference>
<dbReference type="InterPro" id="IPR046848">
    <property type="entry name" value="E_motif"/>
</dbReference>
<evidence type="ECO:0000256" key="2">
    <source>
        <dbReference type="PROSITE-ProRule" id="PRU00708"/>
    </source>
</evidence>
<dbReference type="PROSITE" id="PS51257">
    <property type="entry name" value="PROKAR_LIPOPROTEIN"/>
    <property type="match status" value="1"/>
</dbReference>
<feature type="repeat" description="PPR" evidence="2">
    <location>
        <begin position="332"/>
        <end position="366"/>
    </location>
</feature>
<organism evidence="4 5">
    <name type="scientific">Vanilla planifolia</name>
    <name type="common">Vanilla</name>
    <dbReference type="NCBI Taxonomy" id="51239"/>
    <lineage>
        <taxon>Eukaryota</taxon>
        <taxon>Viridiplantae</taxon>
        <taxon>Streptophyta</taxon>
        <taxon>Embryophyta</taxon>
        <taxon>Tracheophyta</taxon>
        <taxon>Spermatophyta</taxon>
        <taxon>Magnoliopsida</taxon>
        <taxon>Liliopsida</taxon>
        <taxon>Asparagales</taxon>
        <taxon>Orchidaceae</taxon>
        <taxon>Vanilloideae</taxon>
        <taxon>Vanilleae</taxon>
        <taxon>Vanilla</taxon>
    </lineage>
</organism>
<accession>A0A835Q8Z5</accession>
<dbReference type="Pfam" id="PF20430">
    <property type="entry name" value="Eplus_motif"/>
    <property type="match status" value="1"/>
</dbReference>
<comment type="caution">
    <text evidence="4">The sequence shown here is derived from an EMBL/GenBank/DDBJ whole genome shotgun (WGS) entry which is preliminary data.</text>
</comment>
<dbReference type="GO" id="GO:0009451">
    <property type="term" value="P:RNA modification"/>
    <property type="evidence" value="ECO:0007669"/>
    <property type="project" value="InterPro"/>
</dbReference>
<dbReference type="Gene3D" id="1.25.40.10">
    <property type="entry name" value="Tetratricopeptide repeat domain"/>
    <property type="match status" value="5"/>
</dbReference>
<dbReference type="InterPro" id="IPR046849">
    <property type="entry name" value="E2_motif"/>
</dbReference>
<dbReference type="InterPro" id="IPR002885">
    <property type="entry name" value="PPR_rpt"/>
</dbReference>
<feature type="repeat" description="PPR" evidence="2">
    <location>
        <begin position="194"/>
        <end position="228"/>
    </location>
</feature>
<evidence type="ECO:0000256" key="1">
    <source>
        <dbReference type="ARBA" id="ARBA00022737"/>
    </source>
</evidence>
<dbReference type="PANTHER" id="PTHR47926:SF381">
    <property type="entry name" value="DYW DOMAIN-CONTAINING PROTEIN"/>
    <property type="match status" value="1"/>
</dbReference>
<dbReference type="Pfam" id="PF14432">
    <property type="entry name" value="DYW_deaminase"/>
    <property type="match status" value="1"/>
</dbReference>
<proteinExistence type="predicted"/>
<dbReference type="GO" id="GO:0008270">
    <property type="term" value="F:zinc ion binding"/>
    <property type="evidence" value="ECO:0007669"/>
    <property type="project" value="InterPro"/>
</dbReference>
<evidence type="ECO:0000313" key="5">
    <source>
        <dbReference type="Proteomes" id="UP000636800"/>
    </source>
</evidence>
<sequence>MYCKCGDISHAQHLFDGMIKKDVVSWNALVSGCFQFGFFEKALSVFICARKAQVSLDRFAYAGALSICSRTGDLECGKAVHGLVVVGGFSKHVFLTNSLMDMYSKCCRIEDVRRVFDNSDCLDDVSWNSLVSSYVRMGLGDETLKIFVQMHTVGCKINCFAVGSVLKCCSDSNEMLQFGRVVHGCVAKVGLDLDVFVGSAMIDMYAKNGELGEAAKFFKAMPNPNVVVFNATIAGFCRTELESHKEFAVEALSLYSEMQRGRMMPTKFTFSSVLKACNLTGSFELGKQVHAQVYKGSLHHDEFIGSALIDLYSDSGSIEDGYRCFNLMPKEDIVTWTSMISGCVQNEHFERALSLFDNLLAIGRKPDQFTLSSVMSACASLAISRSGEQIQSYATKAGFGKHTIFGNSQIFMYSRSGDTEATSQTFHEMNNHDVVSWSAMISSLAQHGCAKDALALFREMQNCRIAPNHITFLGVLTACSHGGLVDEGFRFFKSMEKAHAVVPNVKHCACIVDLLGRAGRLDDAEQFIMDSCFHEDPVMWRAVLSSCRIHCDIERAKRVSERIMELEPRASSTYVILYNMYLDSGRLSMAIKTRELMKGRGLKKEPGLSWIEIGGSIHNFVAGDISHPMSQAIYAKLEDLILSIERLGYVRSTTSELDDLEGNVNLLNCHSEKLAVTLGIISLPRVAPIRVMKNLRVCVDCHNTMKLFSAHEGREIILRDPIRFHRFRYGSCSCGDYW</sequence>
<dbReference type="GO" id="GO:0003723">
    <property type="term" value="F:RNA binding"/>
    <property type="evidence" value="ECO:0007669"/>
    <property type="project" value="InterPro"/>
</dbReference>
<dbReference type="Pfam" id="PF20431">
    <property type="entry name" value="E_motif"/>
    <property type="match status" value="1"/>
</dbReference>
<dbReference type="NCBIfam" id="TIGR00756">
    <property type="entry name" value="PPR"/>
    <property type="match status" value="3"/>
</dbReference>
<keyword evidence="1" id="KW-0677">Repeat</keyword>
<dbReference type="Proteomes" id="UP000636800">
    <property type="component" value="Unassembled WGS sequence"/>
</dbReference>
<keyword evidence="5" id="KW-1185">Reference proteome</keyword>
<dbReference type="InterPro" id="IPR046960">
    <property type="entry name" value="PPR_At4g14850-like_plant"/>
</dbReference>
<protein>
    <recommendedName>
        <fullName evidence="3">DYW domain-containing protein</fullName>
    </recommendedName>
</protein>
<feature type="domain" description="DYW" evidence="3">
    <location>
        <begin position="653"/>
        <end position="738"/>
    </location>
</feature>
<reference evidence="4 5" key="1">
    <citation type="journal article" date="2020" name="Nat. Food">
        <title>A phased Vanilla planifolia genome enables genetic improvement of flavour and production.</title>
        <authorList>
            <person name="Hasing T."/>
            <person name="Tang H."/>
            <person name="Brym M."/>
            <person name="Khazi F."/>
            <person name="Huang T."/>
            <person name="Chambers A.H."/>
        </authorList>
    </citation>
    <scope>NUCLEOTIDE SEQUENCE [LARGE SCALE GENOMIC DNA]</scope>
    <source>
        <tissue evidence="4">Leaf</tissue>
    </source>
</reference>
<gene>
    <name evidence="4" type="ORF">HPP92_017946</name>
</gene>
<evidence type="ECO:0000313" key="4">
    <source>
        <dbReference type="EMBL" id="KAG0466366.1"/>
    </source>
</evidence>
<dbReference type="EMBL" id="JADCNL010000009">
    <property type="protein sequence ID" value="KAG0466366.1"/>
    <property type="molecule type" value="Genomic_DNA"/>
</dbReference>
<name>A0A835Q8Z5_VANPL</name>
<dbReference type="AlphaFoldDB" id="A0A835Q8Z5"/>
<dbReference type="Pfam" id="PF13041">
    <property type="entry name" value="PPR_2"/>
    <property type="match status" value="2"/>
</dbReference>
<dbReference type="InterPro" id="IPR032867">
    <property type="entry name" value="DYW_dom"/>
</dbReference>
<dbReference type="InterPro" id="IPR011990">
    <property type="entry name" value="TPR-like_helical_dom_sf"/>
</dbReference>
<dbReference type="OrthoDB" id="153872at2759"/>
<dbReference type="Pfam" id="PF01535">
    <property type="entry name" value="PPR"/>
    <property type="match status" value="4"/>
</dbReference>
<dbReference type="FunFam" id="1.25.40.10:FF:001495">
    <property type="entry name" value="Pentatricopeptide repeat-containing protein At3g13880"/>
    <property type="match status" value="1"/>
</dbReference>